<comment type="subcellular location">
    <subcellularLocation>
        <location evidence="1">Nucleus</location>
    </subcellularLocation>
</comment>
<dbReference type="Pfam" id="PF14598">
    <property type="entry name" value="PAS_11"/>
    <property type="match status" value="1"/>
</dbReference>
<keyword evidence="11" id="KW-1185">Reference proteome</keyword>
<keyword evidence="2" id="KW-0677">Repeat</keyword>
<dbReference type="EMBL" id="CAJFCV020000005">
    <property type="protein sequence ID" value="CAG9122729.1"/>
    <property type="molecule type" value="Genomic_DNA"/>
</dbReference>
<protein>
    <submittedName>
        <fullName evidence="9">(pine wood nematode) hypothetical protein</fullName>
    </submittedName>
</protein>
<evidence type="ECO:0000256" key="1">
    <source>
        <dbReference type="ARBA" id="ARBA00004123"/>
    </source>
</evidence>
<feature type="domain" description="BHLH" evidence="8">
    <location>
        <begin position="33"/>
        <end position="87"/>
    </location>
</feature>
<dbReference type="Gene3D" id="3.30.450.20">
    <property type="entry name" value="PAS domain"/>
    <property type="match status" value="2"/>
</dbReference>
<evidence type="ECO:0000256" key="4">
    <source>
        <dbReference type="ARBA" id="ARBA00023163"/>
    </source>
</evidence>
<evidence type="ECO:0000313" key="11">
    <source>
        <dbReference type="Proteomes" id="UP000659654"/>
    </source>
</evidence>
<gene>
    <name evidence="9" type="ORF">BXYJ_LOCUS11599</name>
</gene>
<dbReference type="CDD" id="cd00130">
    <property type="entry name" value="PAS"/>
    <property type="match status" value="2"/>
</dbReference>
<feature type="region of interest" description="Disordered" evidence="6">
    <location>
        <begin position="800"/>
        <end position="833"/>
    </location>
</feature>
<dbReference type="GO" id="GO:0000981">
    <property type="term" value="F:DNA-binding transcription factor activity, RNA polymerase II-specific"/>
    <property type="evidence" value="ECO:0007669"/>
    <property type="project" value="TreeGrafter"/>
</dbReference>
<dbReference type="Proteomes" id="UP000095284">
    <property type="component" value="Unplaced"/>
</dbReference>
<dbReference type="GO" id="GO:0071456">
    <property type="term" value="P:cellular response to hypoxia"/>
    <property type="evidence" value="ECO:0007669"/>
    <property type="project" value="TreeGrafter"/>
</dbReference>
<dbReference type="InterPro" id="IPR011598">
    <property type="entry name" value="bHLH_dom"/>
</dbReference>
<dbReference type="WBParaSite" id="BXY_0384200.1">
    <property type="protein sequence ID" value="BXY_0384200.1"/>
    <property type="gene ID" value="BXY_0384200"/>
</dbReference>
<accession>A0A1I7RSY8</accession>
<reference evidence="9" key="2">
    <citation type="submission" date="2020-09" db="EMBL/GenBank/DDBJ databases">
        <authorList>
            <person name="Kikuchi T."/>
        </authorList>
    </citation>
    <scope>NUCLEOTIDE SEQUENCE</scope>
    <source>
        <strain evidence="9">Ka4C1</strain>
    </source>
</reference>
<feature type="domain" description="PAS" evidence="7">
    <location>
        <begin position="109"/>
        <end position="176"/>
    </location>
</feature>
<feature type="compositionally biased region" description="Low complexity" evidence="6">
    <location>
        <begin position="872"/>
        <end position="890"/>
    </location>
</feature>
<dbReference type="GO" id="GO:0005634">
    <property type="term" value="C:nucleus"/>
    <property type="evidence" value="ECO:0007669"/>
    <property type="project" value="UniProtKB-SubCell"/>
</dbReference>
<dbReference type="SMART" id="SM00091">
    <property type="entry name" value="PAS"/>
    <property type="match status" value="2"/>
</dbReference>
<dbReference type="InterPro" id="IPR000014">
    <property type="entry name" value="PAS"/>
</dbReference>
<dbReference type="Proteomes" id="UP000659654">
    <property type="component" value="Unassembled WGS sequence"/>
</dbReference>
<dbReference type="InterPro" id="IPR035965">
    <property type="entry name" value="PAS-like_dom_sf"/>
</dbReference>
<evidence type="ECO:0000256" key="2">
    <source>
        <dbReference type="ARBA" id="ARBA00022737"/>
    </source>
</evidence>
<dbReference type="PANTHER" id="PTHR23043">
    <property type="entry name" value="HYPOXIA-INDUCIBLE FACTOR 1 ALPHA"/>
    <property type="match status" value="1"/>
</dbReference>
<reference evidence="12" key="1">
    <citation type="submission" date="2016-11" db="UniProtKB">
        <authorList>
            <consortium name="WormBaseParasite"/>
        </authorList>
    </citation>
    <scope>IDENTIFICATION</scope>
</reference>
<dbReference type="GO" id="GO:0046983">
    <property type="term" value="F:protein dimerization activity"/>
    <property type="evidence" value="ECO:0007669"/>
    <property type="project" value="InterPro"/>
</dbReference>
<dbReference type="OrthoDB" id="6021714at2759"/>
<dbReference type="AlphaFoldDB" id="A0A1I7RSY8"/>
<evidence type="ECO:0000256" key="3">
    <source>
        <dbReference type="ARBA" id="ARBA00023015"/>
    </source>
</evidence>
<evidence type="ECO:0000259" key="7">
    <source>
        <dbReference type="PROSITE" id="PS50112"/>
    </source>
</evidence>
<keyword evidence="4" id="KW-0804">Transcription</keyword>
<organism evidence="10 12">
    <name type="scientific">Bursaphelenchus xylophilus</name>
    <name type="common">Pinewood nematode worm</name>
    <name type="synonym">Aphelenchoides xylophilus</name>
    <dbReference type="NCBI Taxonomy" id="6326"/>
    <lineage>
        <taxon>Eukaryota</taxon>
        <taxon>Metazoa</taxon>
        <taxon>Ecdysozoa</taxon>
        <taxon>Nematoda</taxon>
        <taxon>Chromadorea</taxon>
        <taxon>Rhabditida</taxon>
        <taxon>Tylenchina</taxon>
        <taxon>Tylenchomorpha</taxon>
        <taxon>Aphelenchoidea</taxon>
        <taxon>Aphelenchoididae</taxon>
        <taxon>Bursaphelenchus</taxon>
    </lineage>
</organism>
<dbReference type="Pfam" id="PF23171">
    <property type="entry name" value="bHLH_HIF1A"/>
    <property type="match status" value="1"/>
</dbReference>
<evidence type="ECO:0000313" key="12">
    <source>
        <dbReference type="WBParaSite" id="BXY_0384200.1"/>
    </source>
</evidence>
<dbReference type="PROSITE" id="PS50112">
    <property type="entry name" value="PAS"/>
    <property type="match status" value="2"/>
</dbReference>
<dbReference type="SMR" id="A0A1I7RSY8"/>
<feature type="compositionally biased region" description="Low complexity" evidence="6">
    <location>
        <begin position="906"/>
        <end position="919"/>
    </location>
</feature>
<name>A0A1I7RSY8_BURXY</name>
<sequence length="1079" mass="119975">MARFSDDESSRDSSLVYGEYDGIDTNRKRNLDRRRETSRYAARDRRGKEADIFSDLKDVVPIVEESTVTHVDRIALLRVASTMCRMRRNAGKFLETELPQEDPQIHCFTEQNMTECLDGFVLLADSDGTILYVSESVSIFLGLTQTDLVGRFLKEFVHSNDYDELIRASTTSTEVQDTASSLDEFGRYIVVRMKTVISPRGRNLNLKSALFKAILCRFRAVNTEYGRLSLLYGSSTPAGQGNSIMLANASVKGSEATNGVYMTRHTCDMRFSYVSDSLNYLLRHDARSLMGTSFYDIVHPSDMIPVAESMKELFQKGHCRTPFYRLLGSNSSVAWVQTEATTVNHTARGQKGQYVLCVHSVVGMQSELDAWSEPVVDGQMAAHPAICVSKIKHEIPDMAEYMGKQPEFVDCVDFTPLIEPIIDINYDDYSNMNGMRGHGNDIEIDEDSIYSDLEGKEQGGEVVIGENGDQEKEKTMDKEDQSEIQVIQEEVANRNGHGQDEGDCLTDLEDCWKNPKICNTERRQWSYSSSSDDLDTRVLSSSEDDVVIIIPKKKFKKSKGQRSTREWVKQLRNSISGTVKCGGDVEPSSSGSRCVCCGARNEKEVAEMCLQKKNKAVPTVPLSFYRDLIQKVFICPWRCSFFHSVLTQKRKKSFDEVLDWLVRDEADSPPPYASFFDHNDECRADPTSSSEYNSSTFRPQQFGRYQQAQFDRMPYSNGLGQNSTAPMAARDRFECGASNPTGPISGAGRPSAGCYAADGQNYSAMQRGSARGQQPQQGFKAEARNSRFTAHMRREVGIGQPNGLLRQGQPASAGARGAAPLRARSASSRAVPTAPASDVYLMSGAQLGSAARRFPAGSPLHTAMRAACDPKSPSYTRASSTSSNRSTFDSAAVRRYAQASPSPRNQSQSGRSRCSSTCSGLGGTPKPREQRPVNVNQLSAVSTAVVHPLDSPPQGYQEQYNKFNEGPVCKKAAFGTEKPVYKDEYGRDFAGLAPFVPEEDFLQLEDLDLKGVFPDVDFSEFFPDQSSSNPGSAGSLPMMEQQKRTPPCFDDMFQQNVNIQQQQESIVPDNWRMTESELW</sequence>
<dbReference type="PANTHER" id="PTHR23043:SF17">
    <property type="entry name" value="PROTEIN SIMILAR"/>
    <property type="match status" value="1"/>
</dbReference>
<evidence type="ECO:0000313" key="10">
    <source>
        <dbReference type="Proteomes" id="UP000095284"/>
    </source>
</evidence>
<feature type="region of interest" description="Disordered" evidence="6">
    <location>
        <begin position="1022"/>
        <end position="1044"/>
    </location>
</feature>
<evidence type="ECO:0000256" key="6">
    <source>
        <dbReference type="SAM" id="MobiDB-lite"/>
    </source>
</evidence>
<dbReference type="InterPro" id="IPR013767">
    <property type="entry name" value="PAS_fold"/>
</dbReference>
<dbReference type="SUPFAM" id="SSF55785">
    <property type="entry name" value="PYP-like sensor domain (PAS domain)"/>
    <property type="match status" value="2"/>
</dbReference>
<evidence type="ECO:0000313" key="9">
    <source>
        <dbReference type="EMBL" id="CAD5231503.1"/>
    </source>
</evidence>
<dbReference type="PROSITE" id="PS50888">
    <property type="entry name" value="BHLH"/>
    <property type="match status" value="1"/>
</dbReference>
<feature type="compositionally biased region" description="Low complexity" evidence="6">
    <location>
        <begin position="810"/>
        <end position="833"/>
    </location>
</feature>
<keyword evidence="3" id="KW-0805">Transcription regulation</keyword>
<keyword evidence="5" id="KW-0539">Nucleus</keyword>
<dbReference type="Pfam" id="PF00989">
    <property type="entry name" value="PAS"/>
    <property type="match status" value="1"/>
</dbReference>
<proteinExistence type="predicted"/>
<dbReference type="Proteomes" id="UP000582659">
    <property type="component" value="Unassembled WGS sequence"/>
</dbReference>
<feature type="domain" description="PAS" evidence="7">
    <location>
        <begin position="268"/>
        <end position="317"/>
    </location>
</feature>
<dbReference type="EMBL" id="CAJFDI010000005">
    <property type="protein sequence ID" value="CAD5231503.1"/>
    <property type="molecule type" value="Genomic_DNA"/>
</dbReference>
<evidence type="ECO:0000259" key="8">
    <source>
        <dbReference type="PROSITE" id="PS50888"/>
    </source>
</evidence>
<evidence type="ECO:0000256" key="5">
    <source>
        <dbReference type="ARBA" id="ARBA00023242"/>
    </source>
</evidence>
<dbReference type="GO" id="GO:0000977">
    <property type="term" value="F:RNA polymerase II transcription regulatory region sequence-specific DNA binding"/>
    <property type="evidence" value="ECO:0007669"/>
    <property type="project" value="TreeGrafter"/>
</dbReference>
<feature type="region of interest" description="Disordered" evidence="6">
    <location>
        <begin position="865"/>
        <end position="931"/>
    </location>
</feature>
<dbReference type="eggNOG" id="KOG3558">
    <property type="taxonomic scope" value="Eukaryota"/>
</dbReference>
<dbReference type="GO" id="GO:0010557">
    <property type="term" value="P:positive regulation of macromolecule biosynthetic process"/>
    <property type="evidence" value="ECO:0007669"/>
    <property type="project" value="UniProtKB-ARBA"/>
</dbReference>